<proteinExistence type="predicted"/>
<reference evidence="2 3" key="1">
    <citation type="submission" date="2020-08" db="EMBL/GenBank/DDBJ databases">
        <title>Genomic Encyclopedia of Type Strains, Phase IV (KMG-IV): sequencing the most valuable type-strain genomes for metagenomic binning, comparative biology and taxonomic classification.</title>
        <authorList>
            <person name="Goeker M."/>
        </authorList>
    </citation>
    <scope>NUCLEOTIDE SEQUENCE [LARGE SCALE GENOMIC DNA]</scope>
    <source>
        <strain evidence="2 3">DSM 26189</strain>
    </source>
</reference>
<evidence type="ECO:0000313" key="2">
    <source>
        <dbReference type="EMBL" id="MBB3926947.1"/>
    </source>
</evidence>
<gene>
    <name evidence="2" type="ORF">GGR43_002670</name>
</gene>
<dbReference type="Pfam" id="PF06742">
    <property type="entry name" value="DUF1214"/>
    <property type="match status" value="1"/>
</dbReference>
<keyword evidence="3" id="KW-1185">Reference proteome</keyword>
<evidence type="ECO:0000259" key="1">
    <source>
        <dbReference type="Pfam" id="PF06742"/>
    </source>
</evidence>
<name>A0A7W6BNP3_9SPHN</name>
<protein>
    <recommendedName>
        <fullName evidence="1">DUF1214 domain-containing protein</fullName>
    </recommendedName>
</protein>
<sequence>MSEERRPEGDIRLERSWRDFCARLADAGEILSRPQAPGTALDQAEGLRYLSRLTRTALNMLVDSSDPDFPRLFLLCDDAIKIGADNPDNLYQQIVVRGDRDYRIRGHRGTVPYFSIGSKANRYAIDGTMASTGEIEFADMAMEPDGSFEIIASKTEKPGNWLPMADDTTLLIIRQTFNDKSRETPASVQVERISEGPALPGLLTPERIEAQLLGAAQWVRGTASTFADWSERFMTQPNRIHDGDQEIFWRAGGDPNIWYGHLYYRLAPGEALVIEAKPPRCRFWNFQLDNWWMESLDHVHRKVWVNGAQARYKADGGVIVVCADSDPGYGNWIDLSGHREGTALWRWIDADEHPVPRCRVVKL</sequence>
<dbReference type="Proteomes" id="UP000571950">
    <property type="component" value="Unassembled WGS sequence"/>
</dbReference>
<dbReference type="RefSeq" id="WP_188072456.1">
    <property type="nucleotide sequence ID" value="NZ_BSPS01000098.1"/>
</dbReference>
<dbReference type="AlphaFoldDB" id="A0A7W6BNP3"/>
<dbReference type="EMBL" id="JACIDT010000009">
    <property type="protein sequence ID" value="MBB3926947.1"/>
    <property type="molecule type" value="Genomic_DNA"/>
</dbReference>
<accession>A0A7W6BNP3</accession>
<evidence type="ECO:0000313" key="3">
    <source>
        <dbReference type="Proteomes" id="UP000571950"/>
    </source>
</evidence>
<comment type="caution">
    <text evidence="2">The sequence shown here is derived from an EMBL/GenBank/DDBJ whole genome shotgun (WGS) entry which is preliminary data.</text>
</comment>
<dbReference type="InterPro" id="IPR010621">
    <property type="entry name" value="DUF1214"/>
</dbReference>
<feature type="domain" description="DUF1214" evidence="1">
    <location>
        <begin position="96"/>
        <end position="174"/>
    </location>
</feature>
<organism evidence="2 3">
    <name type="scientific">Sphingobium jiangsuense</name>
    <dbReference type="NCBI Taxonomy" id="870476"/>
    <lineage>
        <taxon>Bacteria</taxon>
        <taxon>Pseudomonadati</taxon>
        <taxon>Pseudomonadota</taxon>
        <taxon>Alphaproteobacteria</taxon>
        <taxon>Sphingomonadales</taxon>
        <taxon>Sphingomonadaceae</taxon>
        <taxon>Sphingobium</taxon>
    </lineage>
</organism>